<proteinExistence type="predicted"/>
<dbReference type="SUPFAM" id="SSF54060">
    <property type="entry name" value="His-Me finger endonucleases"/>
    <property type="match status" value="1"/>
</dbReference>
<protein>
    <recommendedName>
        <fullName evidence="2">HNH nuclease domain-containing protein</fullName>
    </recommendedName>
</protein>
<feature type="domain" description="HNH nuclease" evidence="2">
    <location>
        <begin position="55"/>
        <end position="99"/>
    </location>
</feature>
<accession>A0AA51VHK5</accession>
<dbReference type="InterPro" id="IPR044925">
    <property type="entry name" value="His-Me_finger_sf"/>
</dbReference>
<dbReference type="Pfam" id="PF13392">
    <property type="entry name" value="HNH_3"/>
    <property type="match status" value="1"/>
</dbReference>
<dbReference type="Proteomes" id="UP001182149">
    <property type="component" value="Segment"/>
</dbReference>
<dbReference type="Gene3D" id="3.90.75.20">
    <property type="match status" value="1"/>
</dbReference>
<evidence type="ECO:0000256" key="1">
    <source>
        <dbReference type="SAM" id="MobiDB-lite"/>
    </source>
</evidence>
<name>A0AA51VHK5_9CAUD</name>
<dbReference type="EMBL" id="OQ921332">
    <property type="protein sequence ID" value="WMX18932.1"/>
    <property type="molecule type" value="Genomic_DNA"/>
</dbReference>
<dbReference type="InterPro" id="IPR003615">
    <property type="entry name" value="HNH_nuc"/>
</dbReference>
<organism evidence="3 4">
    <name type="scientific">Escherichia phage vB_EcoP_PAS59</name>
    <dbReference type="NCBI Taxonomy" id="3053873"/>
    <lineage>
        <taxon>Viruses</taxon>
        <taxon>Duplodnaviria</taxon>
        <taxon>Heunggongvirae</taxon>
        <taxon>Uroviricota</taxon>
        <taxon>Caudoviricetes</taxon>
        <taxon>Mktvariviridae</taxon>
        <taxon>Gordonclarkvirinae</taxon>
        <taxon>Suseptimavirus</taxon>
        <taxon>Suseptimavirus PAS59</taxon>
    </lineage>
</organism>
<evidence type="ECO:0000313" key="3">
    <source>
        <dbReference type="EMBL" id="WMX18932.1"/>
    </source>
</evidence>
<feature type="region of interest" description="Disordered" evidence="1">
    <location>
        <begin position="103"/>
        <end position="122"/>
    </location>
</feature>
<evidence type="ECO:0000313" key="4">
    <source>
        <dbReference type="Proteomes" id="UP001182149"/>
    </source>
</evidence>
<evidence type="ECO:0000259" key="2">
    <source>
        <dbReference type="Pfam" id="PF13392"/>
    </source>
</evidence>
<keyword evidence="4" id="KW-1185">Reference proteome</keyword>
<feature type="compositionally biased region" description="Basic and acidic residues" evidence="1">
    <location>
        <begin position="106"/>
        <end position="120"/>
    </location>
</feature>
<sequence>MNEEKWTHFLYSSESPSGFLWRSKPAPFVKIGSVVGTKNKKGYWEINTKNSGRIKAHRLVWEYHNGPIPEGFLVDHIDNNLDNNTIENLRLCNAKESARNTRGWSSKRDSLPKGIHDNSHGGKNPGYYQARIYISGKSYTKSSYDILYLHRWLKSKREEHHGEFKKD</sequence>
<reference evidence="3 4" key="1">
    <citation type="submission" date="2023-05" db="EMBL/GenBank/DDBJ databases">
        <title>Complete genome sequence of three non-O157 smooth Escherichia coli infecting phages.</title>
        <authorList>
            <person name="Pas C."/>
            <person name="Briers Y."/>
            <person name="Fieseler L."/>
        </authorList>
    </citation>
    <scope>NUCLEOTIDE SEQUENCE [LARGE SCALE GENOMIC DNA]</scope>
</reference>